<dbReference type="RefSeq" id="WP_163702916.1">
    <property type="nucleotide sequence ID" value="NZ_QXHD01000004.1"/>
</dbReference>
<accession>A0A6M0RVS0</accession>
<comment type="caution">
    <text evidence="1">The sequence shown here is derived from an EMBL/GenBank/DDBJ whole genome shotgun (WGS) entry which is preliminary data.</text>
</comment>
<organism evidence="1 2">
    <name type="scientific">Adonisia turfae CCMR0081</name>
    <dbReference type="NCBI Taxonomy" id="2292702"/>
    <lineage>
        <taxon>Bacteria</taxon>
        <taxon>Bacillati</taxon>
        <taxon>Cyanobacteriota</taxon>
        <taxon>Adonisia</taxon>
        <taxon>Adonisia turfae</taxon>
    </lineage>
</organism>
<name>A0A6M0RVS0_9CYAN</name>
<evidence type="ECO:0000313" key="1">
    <source>
        <dbReference type="EMBL" id="NEZ60345.1"/>
    </source>
</evidence>
<dbReference type="EMBL" id="QXHD01000004">
    <property type="protein sequence ID" value="NEZ60345.1"/>
    <property type="molecule type" value="Genomic_DNA"/>
</dbReference>
<gene>
    <name evidence="1" type="ORF">DXZ20_32820</name>
</gene>
<protein>
    <submittedName>
        <fullName evidence="1">Uncharacterized protein</fullName>
    </submittedName>
</protein>
<reference evidence="1 2" key="1">
    <citation type="journal article" date="2020" name="Microb. Ecol.">
        <title>Ecogenomics of the Marine Benthic Filamentous Cyanobacterium Adonisia.</title>
        <authorList>
            <person name="Walter J.M."/>
            <person name="Coutinho F.H."/>
            <person name="Leomil L."/>
            <person name="Hargreaves P.I."/>
            <person name="Campeao M.E."/>
            <person name="Vieira V.V."/>
            <person name="Silva B.S."/>
            <person name="Fistarol G.O."/>
            <person name="Salomon P.S."/>
            <person name="Sawabe T."/>
            <person name="Mino S."/>
            <person name="Hosokawa M."/>
            <person name="Miyashita H."/>
            <person name="Maruyama F."/>
            <person name="van Verk M.C."/>
            <person name="Dutilh B.E."/>
            <person name="Thompson C.C."/>
            <person name="Thompson F.L."/>
        </authorList>
    </citation>
    <scope>NUCLEOTIDE SEQUENCE [LARGE SCALE GENOMIC DNA]</scope>
    <source>
        <strain evidence="1 2">CCMR0081</strain>
    </source>
</reference>
<sequence length="196" mass="22084">MSSNEFSELPLLPLPYRDTDYFYVSRDGQSYRGVPDPSISGLTSALGVQVASFQIRRPAGESGGSFYPPATWLERPFNYEHPLNNFGTLSPFPSAGRIELPSGHYVVMGWMTGMENAEMRCRLRTLTGSLDPIYSASYSLHYSWHIPLDGLLAVTEPTQLVAEMRCDRNRSKAWGYGYRTHVEPEIYGSLLFLKKT</sequence>
<keyword evidence="2" id="KW-1185">Reference proteome</keyword>
<evidence type="ECO:0000313" key="2">
    <source>
        <dbReference type="Proteomes" id="UP000481033"/>
    </source>
</evidence>
<proteinExistence type="predicted"/>
<dbReference type="AlphaFoldDB" id="A0A6M0RVS0"/>
<dbReference type="Proteomes" id="UP000481033">
    <property type="component" value="Unassembled WGS sequence"/>
</dbReference>